<dbReference type="RefSeq" id="WP_091025138.1">
    <property type="nucleotide sequence ID" value="NZ_FNIC01000003.1"/>
</dbReference>
<protein>
    <submittedName>
        <fullName evidence="3">Phospholipid/cholesterol/gamma-HCH transport system substrate-binding protein</fullName>
    </submittedName>
</protein>
<gene>
    <name evidence="3" type="ORF">SAMN05192576_2545</name>
</gene>
<reference evidence="3 4" key="1">
    <citation type="submission" date="2016-10" db="EMBL/GenBank/DDBJ databases">
        <authorList>
            <person name="de Groot N.N."/>
        </authorList>
    </citation>
    <scope>NUCLEOTIDE SEQUENCE [LARGE SCALE GENOMIC DNA]</scope>
    <source>
        <strain evidence="3 4">CGMCC 1.11147</strain>
    </source>
</reference>
<proteinExistence type="predicted"/>
<evidence type="ECO:0000313" key="3">
    <source>
        <dbReference type="EMBL" id="SDN62019.1"/>
    </source>
</evidence>
<feature type="domain" description="Mce/MlaD" evidence="2">
    <location>
        <begin position="40"/>
        <end position="113"/>
    </location>
</feature>
<evidence type="ECO:0000256" key="1">
    <source>
        <dbReference type="SAM" id="MobiDB-lite"/>
    </source>
</evidence>
<dbReference type="STRING" id="1005944.SAMN05192576_2545"/>
<evidence type="ECO:0000259" key="2">
    <source>
        <dbReference type="Pfam" id="PF02470"/>
    </source>
</evidence>
<feature type="region of interest" description="Disordered" evidence="1">
    <location>
        <begin position="349"/>
        <end position="394"/>
    </location>
</feature>
<dbReference type="PANTHER" id="PTHR33371:SF16">
    <property type="entry name" value="MCE-FAMILY PROTEIN MCE3F"/>
    <property type="match status" value="1"/>
</dbReference>
<dbReference type="InterPro" id="IPR052336">
    <property type="entry name" value="MlaD_Phospholipid_Transporter"/>
</dbReference>
<sequence length="464" mass="49369">MTIGPVRTKLFAFLVVSVVAFAYGATELLHVERMVQRPDVVRIVFADPQGIYPRADVDVLGVRVGTVREVVPGPGTAATVVVELDHDAAVPTDVRAEASSKSAIGEQYVQLVPLSTGGPTLTDGDTVRLERTLSPPDLAELLGNLDALVRSLPRDDLRTVLLEGAAALQDLSPELRRILDHADTLSASALRNVDDLTALIDDAQTVLDTQVELAGGTRAALSDLAGLTTRLRELDPTFDAVFVRGVAAGLQVTGLLRDNQAALPVLLNDLVSLTDLGVDNLAGIRKSLVVFPWVLEYNSQALRYCDKVDPVTGRPDRGTCHYDKDGLPIWSAHIADVVKLRGNAPYNPCTRGYEGTERHLPNGEPADRTGPRQGPDAPPNYDAHCAAPPTDPNTPNVRGFQNIPRPGGTAGRATPGWGTAIMNPNTGTIVAPDGTAYQLTSSVTSVPTDGSADLGWLLTQNLTY</sequence>
<feature type="compositionally biased region" description="Basic and acidic residues" evidence="1">
    <location>
        <begin position="354"/>
        <end position="370"/>
    </location>
</feature>
<organism evidence="3 4">
    <name type="scientific">Nocardioides szechwanensis</name>
    <dbReference type="NCBI Taxonomy" id="1005944"/>
    <lineage>
        <taxon>Bacteria</taxon>
        <taxon>Bacillati</taxon>
        <taxon>Actinomycetota</taxon>
        <taxon>Actinomycetes</taxon>
        <taxon>Propionibacteriales</taxon>
        <taxon>Nocardioidaceae</taxon>
        <taxon>Nocardioides</taxon>
    </lineage>
</organism>
<dbReference type="Proteomes" id="UP000199004">
    <property type="component" value="Unassembled WGS sequence"/>
</dbReference>
<dbReference type="Pfam" id="PF02470">
    <property type="entry name" value="MlaD"/>
    <property type="match status" value="1"/>
</dbReference>
<evidence type="ECO:0000313" key="4">
    <source>
        <dbReference type="Proteomes" id="UP000199004"/>
    </source>
</evidence>
<dbReference type="GO" id="GO:0005576">
    <property type="term" value="C:extracellular region"/>
    <property type="evidence" value="ECO:0007669"/>
    <property type="project" value="TreeGrafter"/>
</dbReference>
<dbReference type="PANTHER" id="PTHR33371">
    <property type="entry name" value="INTERMEMBRANE PHOSPHOLIPID TRANSPORT SYSTEM BINDING PROTEIN MLAD-RELATED"/>
    <property type="match status" value="1"/>
</dbReference>
<dbReference type="OrthoDB" id="3789624at2"/>
<dbReference type="InterPro" id="IPR005693">
    <property type="entry name" value="Mce"/>
</dbReference>
<accession>A0A1H0CVV5</accession>
<dbReference type="EMBL" id="FNIC01000003">
    <property type="protein sequence ID" value="SDN62019.1"/>
    <property type="molecule type" value="Genomic_DNA"/>
</dbReference>
<name>A0A1H0CVV5_9ACTN</name>
<dbReference type="AlphaFoldDB" id="A0A1H0CVV5"/>
<dbReference type="NCBIfam" id="TIGR00996">
    <property type="entry name" value="Mtu_fam_mce"/>
    <property type="match status" value="1"/>
</dbReference>
<keyword evidence="4" id="KW-1185">Reference proteome</keyword>
<dbReference type="InterPro" id="IPR003399">
    <property type="entry name" value="Mce/MlaD"/>
</dbReference>